<keyword evidence="4" id="KW-0997">Cell inner membrane</keyword>
<dbReference type="PROSITE" id="PS51012">
    <property type="entry name" value="ABC_TM2"/>
    <property type="match status" value="1"/>
</dbReference>
<comment type="subcellular location">
    <subcellularLocation>
        <location evidence="1">Cell inner membrane</location>
        <topology evidence="1">Multi-pass membrane protein</topology>
    </subcellularLocation>
</comment>
<dbReference type="PANTHER" id="PTHR30413:SF8">
    <property type="entry name" value="TRANSPORT PERMEASE PROTEIN"/>
    <property type="match status" value="1"/>
</dbReference>
<reference evidence="10" key="1">
    <citation type="submission" date="2020-05" db="EMBL/GenBank/DDBJ databases">
        <authorList>
            <person name="Chiriac C."/>
            <person name="Salcher M."/>
            <person name="Ghai R."/>
            <person name="Kavagutti S V."/>
        </authorList>
    </citation>
    <scope>NUCLEOTIDE SEQUENCE</scope>
</reference>
<feature type="transmembrane region" description="Helical" evidence="8">
    <location>
        <begin position="80"/>
        <end position="106"/>
    </location>
</feature>
<evidence type="ECO:0000259" key="9">
    <source>
        <dbReference type="PROSITE" id="PS51012"/>
    </source>
</evidence>
<dbReference type="InterPro" id="IPR013525">
    <property type="entry name" value="ABC2_TM"/>
</dbReference>
<gene>
    <name evidence="10" type="ORF">UFOPK1726_00688</name>
</gene>
<evidence type="ECO:0000256" key="4">
    <source>
        <dbReference type="ARBA" id="ARBA00022519"/>
    </source>
</evidence>
<evidence type="ECO:0000256" key="3">
    <source>
        <dbReference type="ARBA" id="ARBA00022475"/>
    </source>
</evidence>
<dbReference type="GO" id="GO:0140359">
    <property type="term" value="F:ABC-type transporter activity"/>
    <property type="evidence" value="ECO:0007669"/>
    <property type="project" value="InterPro"/>
</dbReference>
<dbReference type="GO" id="GO:0015920">
    <property type="term" value="P:lipopolysaccharide transport"/>
    <property type="evidence" value="ECO:0007669"/>
    <property type="project" value="TreeGrafter"/>
</dbReference>
<evidence type="ECO:0000256" key="7">
    <source>
        <dbReference type="ARBA" id="ARBA00023136"/>
    </source>
</evidence>
<evidence type="ECO:0000256" key="5">
    <source>
        <dbReference type="ARBA" id="ARBA00022692"/>
    </source>
</evidence>
<dbReference type="EMBL" id="CAEZTT010000071">
    <property type="protein sequence ID" value="CAB4577877.1"/>
    <property type="molecule type" value="Genomic_DNA"/>
</dbReference>
<feature type="transmembrane region" description="Helical" evidence="8">
    <location>
        <begin position="250"/>
        <end position="269"/>
    </location>
</feature>
<organism evidence="10">
    <name type="scientific">freshwater metagenome</name>
    <dbReference type="NCBI Taxonomy" id="449393"/>
    <lineage>
        <taxon>unclassified sequences</taxon>
        <taxon>metagenomes</taxon>
        <taxon>ecological metagenomes</taxon>
    </lineage>
</organism>
<dbReference type="PANTHER" id="PTHR30413">
    <property type="entry name" value="INNER MEMBRANE TRANSPORT PERMEASE"/>
    <property type="match status" value="1"/>
</dbReference>
<keyword evidence="3" id="KW-1003">Cell membrane</keyword>
<evidence type="ECO:0000256" key="8">
    <source>
        <dbReference type="SAM" id="Phobius"/>
    </source>
</evidence>
<dbReference type="InterPro" id="IPR000412">
    <property type="entry name" value="ABC_2_transport"/>
</dbReference>
<feature type="transmembrane region" description="Helical" evidence="8">
    <location>
        <begin position="127"/>
        <end position="148"/>
    </location>
</feature>
<evidence type="ECO:0000256" key="2">
    <source>
        <dbReference type="ARBA" id="ARBA00022448"/>
    </source>
</evidence>
<keyword evidence="7 8" id="KW-0472">Membrane</keyword>
<dbReference type="InterPro" id="IPR047817">
    <property type="entry name" value="ABC2_TM_bact-type"/>
</dbReference>
<proteinExistence type="predicted"/>
<dbReference type="GO" id="GO:0043190">
    <property type="term" value="C:ATP-binding cassette (ABC) transporter complex"/>
    <property type="evidence" value="ECO:0007669"/>
    <property type="project" value="InterPro"/>
</dbReference>
<dbReference type="AlphaFoldDB" id="A0A6J6EPD0"/>
<evidence type="ECO:0000256" key="1">
    <source>
        <dbReference type="ARBA" id="ARBA00004429"/>
    </source>
</evidence>
<keyword evidence="6 8" id="KW-1133">Transmembrane helix</keyword>
<name>A0A6J6EPD0_9ZZZZ</name>
<keyword evidence="5 8" id="KW-0812">Transmembrane</keyword>
<feature type="domain" description="ABC transmembrane type-2" evidence="9">
    <location>
        <begin position="47"/>
        <end position="271"/>
    </location>
</feature>
<accession>A0A6J6EPD0</accession>
<sequence>MSDSHQLRPVGQKLNFGAYIKDLWKRRFFMMSFARARVEGQNSSAALGQLWLLLTPLLTAAVYYLLFGVILGVSRGIDNFIAFLVIGVMMFRFTSNSANAGAISIISNKGLIRSLHFPRALLPISASLQQFLQFLPSLVVVFVAVIATGESIRLTWLLIIPIIFIQFVFNTGLALLLARIVNKTRDLAKLSPFLIRMWGYLSGIFFSIELSKERFPELIEPFLTYNPAHIFMELARSVFIESFDSTVQDWLWGIGWAVTVFLIGFYFFFKGEGKYGRD</sequence>
<protein>
    <submittedName>
        <fullName evidence="10">Unannotated protein</fullName>
    </submittedName>
</protein>
<feature type="transmembrane region" description="Helical" evidence="8">
    <location>
        <begin position="50"/>
        <end position="74"/>
    </location>
</feature>
<evidence type="ECO:0000256" key="6">
    <source>
        <dbReference type="ARBA" id="ARBA00022989"/>
    </source>
</evidence>
<feature type="transmembrane region" description="Helical" evidence="8">
    <location>
        <begin position="154"/>
        <end position="178"/>
    </location>
</feature>
<evidence type="ECO:0000313" key="10">
    <source>
        <dbReference type="EMBL" id="CAB4577877.1"/>
    </source>
</evidence>
<dbReference type="PRINTS" id="PR00164">
    <property type="entry name" value="ABC2TRNSPORT"/>
</dbReference>
<keyword evidence="2" id="KW-0813">Transport</keyword>
<dbReference type="Pfam" id="PF01061">
    <property type="entry name" value="ABC2_membrane"/>
    <property type="match status" value="1"/>
</dbReference>